<evidence type="ECO:0000259" key="2">
    <source>
        <dbReference type="PROSITE" id="PS51841"/>
    </source>
</evidence>
<dbReference type="InterPro" id="IPR036415">
    <property type="entry name" value="Lamin_tail_dom_sf"/>
</dbReference>
<feature type="compositionally biased region" description="Basic and acidic residues" evidence="1">
    <location>
        <begin position="736"/>
        <end position="753"/>
    </location>
</feature>
<dbReference type="PROSITE" id="PS51841">
    <property type="entry name" value="LTD"/>
    <property type="match status" value="1"/>
</dbReference>
<dbReference type="EMBL" id="CP045119">
    <property type="protein sequence ID" value="QIN84297.1"/>
    <property type="molecule type" value="Genomic_DNA"/>
</dbReference>
<dbReference type="AlphaFoldDB" id="A0A6G8QDG5"/>
<evidence type="ECO:0000256" key="1">
    <source>
        <dbReference type="SAM" id="MobiDB-lite"/>
    </source>
</evidence>
<dbReference type="SUPFAM" id="SSF74853">
    <property type="entry name" value="Lamin A/C globular tail domain"/>
    <property type="match status" value="1"/>
</dbReference>
<feature type="region of interest" description="Disordered" evidence="1">
    <location>
        <begin position="736"/>
        <end position="760"/>
    </location>
</feature>
<dbReference type="InterPro" id="IPR005135">
    <property type="entry name" value="Endo/exonuclease/phosphatase"/>
</dbReference>
<reference evidence="3 4" key="1">
    <citation type="submission" date="2019-10" db="EMBL/GenBank/DDBJ databases">
        <title>Rubrobacter sp nov SCSIO 52090 isolated from a deep-sea sediment in the South China Sea.</title>
        <authorList>
            <person name="Chen R.W."/>
        </authorList>
    </citation>
    <scope>NUCLEOTIDE SEQUENCE [LARGE SCALE GENOMIC DNA]</scope>
    <source>
        <strain evidence="3 4">SCSIO 52909</strain>
    </source>
</reference>
<keyword evidence="4" id="KW-1185">Reference proteome</keyword>
<dbReference type="GO" id="GO:0003824">
    <property type="term" value="F:catalytic activity"/>
    <property type="evidence" value="ECO:0007669"/>
    <property type="project" value="InterPro"/>
</dbReference>
<dbReference type="PANTHER" id="PTHR42834">
    <property type="entry name" value="ENDONUCLEASE/EXONUCLEASE/PHOSPHATASE FAMILY PROTEIN (AFU_ORTHOLOGUE AFUA_3G09210)"/>
    <property type="match status" value="1"/>
</dbReference>
<dbReference type="KEGG" id="rub:GBA63_17810"/>
<protein>
    <recommendedName>
        <fullName evidence="2">LTD domain-containing protein</fullName>
    </recommendedName>
</protein>
<dbReference type="Gene3D" id="2.60.40.1260">
    <property type="entry name" value="Lamin Tail domain"/>
    <property type="match status" value="1"/>
</dbReference>
<dbReference type="InterPro" id="IPR001322">
    <property type="entry name" value="Lamin_tail_dom"/>
</dbReference>
<dbReference type="SUPFAM" id="SSF56219">
    <property type="entry name" value="DNase I-like"/>
    <property type="match status" value="1"/>
</dbReference>
<evidence type="ECO:0000313" key="3">
    <source>
        <dbReference type="EMBL" id="QIN84297.1"/>
    </source>
</evidence>
<feature type="region of interest" description="Disordered" evidence="1">
    <location>
        <begin position="158"/>
        <end position="214"/>
    </location>
</feature>
<name>A0A6G8QDG5_9ACTN</name>
<dbReference type="InterPro" id="IPR036691">
    <property type="entry name" value="Endo/exonu/phosph_ase_sf"/>
</dbReference>
<dbReference type="Pfam" id="PF03372">
    <property type="entry name" value="Exo_endo_phos"/>
    <property type="match status" value="1"/>
</dbReference>
<proteinExistence type="predicted"/>
<gene>
    <name evidence="3" type="ORF">GBA63_17810</name>
</gene>
<dbReference type="Pfam" id="PF00932">
    <property type="entry name" value="LTD"/>
    <property type="match status" value="1"/>
</dbReference>
<feature type="domain" description="LTD" evidence="2">
    <location>
        <begin position="34"/>
        <end position="160"/>
    </location>
</feature>
<sequence length="760" mass="80232">MKVSNEGRRFGLYGLRVPAVVSGVLLSSLALLVSLAPALASPNGVVISELRARGPAGGNDEFVEIFNTSAGDVDVSGYRLQGCAAASGNPSDRTTVPAGTVLDPGDHYLFTNSGSGGYSGAVPGDRTYSTGFTDFQANNASGARLVDASGAVVDGVGSPNSPCREGAGITTPATTGDNSFERRDGGRQDTEDNAADFVGPKAGGPQNLSGAGAPGPEITKIHDVQGPGAESPITGRTVTVEGVVTGIDDEIGASFGSGNSIRRFPEDAGIFVQEEPADADQNSETSEGVFVGFVRDRAAYTLGDVVRVNGRVNEKFGHTIISETINREPEKVGTTPVPDPVEIDAARAEGQDPQARPYYESLEGMRVRLAVGTANSGGTNKFGELFVTPGTEQDRVFRTETEPALIATDADAGAGDPDNPFRDPDGSTTEVEADLFDTVSGATGPLLFAFENYRIMVQEDGLPTVTDTGVTYPYEELSPSGPKQFRVASFNVENYFPVGGALDGGNVSQEEFDEKTARLTDATNGRLKRPEVVAVQEVYDLATLRALAASLGGYTAYLEEGNDSRGIDVGFLVKDGVKVEGVTQYGKTATAPDGLDCSDVPGGLFDRPPLAIEVQAKGFGGFTVFSNHFASKAAPDACREAQAAFVRDRVAELEDAGRRSIVAGDLNAFEDESALRTLEDGETSLDNLWDAAPEQERYSFAFQGKLQTLDHVLVTSGLKNRIGDFRYAHFDNDYFERDDQAEPDGHHVSDHDPPVLTLSK</sequence>
<dbReference type="PANTHER" id="PTHR42834:SF1">
    <property type="entry name" value="ENDONUCLEASE_EXONUCLEASE_PHOSPHATASE FAMILY PROTEIN (AFU_ORTHOLOGUE AFUA_3G09210)"/>
    <property type="match status" value="1"/>
</dbReference>
<feature type="compositionally biased region" description="Basic and acidic residues" evidence="1">
    <location>
        <begin position="179"/>
        <end position="190"/>
    </location>
</feature>
<evidence type="ECO:0000313" key="4">
    <source>
        <dbReference type="Proteomes" id="UP000501452"/>
    </source>
</evidence>
<dbReference type="Proteomes" id="UP000501452">
    <property type="component" value="Chromosome"/>
</dbReference>
<dbReference type="Gene3D" id="3.60.10.10">
    <property type="entry name" value="Endonuclease/exonuclease/phosphatase"/>
    <property type="match status" value="1"/>
</dbReference>
<accession>A0A6G8QDG5</accession>
<organism evidence="3 4">
    <name type="scientific">Rubrobacter tropicus</name>
    <dbReference type="NCBI Taxonomy" id="2653851"/>
    <lineage>
        <taxon>Bacteria</taxon>
        <taxon>Bacillati</taxon>
        <taxon>Actinomycetota</taxon>
        <taxon>Rubrobacteria</taxon>
        <taxon>Rubrobacterales</taxon>
        <taxon>Rubrobacteraceae</taxon>
        <taxon>Rubrobacter</taxon>
    </lineage>
</organism>
<dbReference type="CDD" id="cd04486">
    <property type="entry name" value="YhcR_OBF_like"/>
    <property type="match status" value="1"/>
</dbReference>